<evidence type="ECO:0000313" key="3">
    <source>
        <dbReference type="Proteomes" id="UP001501867"/>
    </source>
</evidence>
<evidence type="ECO:0008006" key="4">
    <source>
        <dbReference type="Google" id="ProtNLM"/>
    </source>
</evidence>
<gene>
    <name evidence="2" type="ORF">GCM10010302_64400</name>
</gene>
<dbReference type="InterPro" id="IPR011051">
    <property type="entry name" value="RmlC_Cupin_sf"/>
</dbReference>
<sequence length="161" mass="17659">METKPAVRGPGGPVPEPEELMEIAYEVGRDYLRWRPRLAEPDGEGNWIQLFRADRIGVWAISWHRMPPGTCYLDHEQVRGAVYVARGALTHERARLGSAPHTTEIGAGNAFCFDETFYHRMHAARDAGPTVTVHVFATPVAPGPASEDEGPAGPPLRLGLP</sequence>
<dbReference type="EMBL" id="BAAABV010000028">
    <property type="protein sequence ID" value="GAA0316415.1"/>
    <property type="molecule type" value="Genomic_DNA"/>
</dbReference>
<dbReference type="InterPro" id="IPR014710">
    <property type="entry name" value="RmlC-like_jellyroll"/>
</dbReference>
<evidence type="ECO:0000313" key="2">
    <source>
        <dbReference type="EMBL" id="GAA0316415.1"/>
    </source>
</evidence>
<comment type="caution">
    <text evidence="2">The sequence shown here is derived from an EMBL/GenBank/DDBJ whole genome shotgun (WGS) entry which is preliminary data.</text>
</comment>
<dbReference type="Proteomes" id="UP001501867">
    <property type="component" value="Unassembled WGS sequence"/>
</dbReference>
<dbReference type="SUPFAM" id="SSF51182">
    <property type="entry name" value="RmlC-like cupins"/>
    <property type="match status" value="1"/>
</dbReference>
<keyword evidence="3" id="KW-1185">Reference proteome</keyword>
<protein>
    <recommendedName>
        <fullName evidence="4">Cysteine dioxygenase</fullName>
    </recommendedName>
</protein>
<organism evidence="2 3">
    <name type="scientific">Streptomyces polychromogenes</name>
    <dbReference type="NCBI Taxonomy" id="67342"/>
    <lineage>
        <taxon>Bacteria</taxon>
        <taxon>Bacillati</taxon>
        <taxon>Actinomycetota</taxon>
        <taxon>Actinomycetes</taxon>
        <taxon>Kitasatosporales</taxon>
        <taxon>Streptomycetaceae</taxon>
        <taxon>Streptomyces</taxon>
    </lineage>
</organism>
<dbReference type="Gene3D" id="2.60.120.10">
    <property type="entry name" value="Jelly Rolls"/>
    <property type="match status" value="1"/>
</dbReference>
<dbReference type="RefSeq" id="WP_344167034.1">
    <property type="nucleotide sequence ID" value="NZ_BAAABV010000028.1"/>
</dbReference>
<evidence type="ECO:0000256" key="1">
    <source>
        <dbReference type="SAM" id="MobiDB-lite"/>
    </source>
</evidence>
<reference evidence="2 3" key="1">
    <citation type="journal article" date="2019" name="Int. J. Syst. Evol. Microbiol.">
        <title>The Global Catalogue of Microorganisms (GCM) 10K type strain sequencing project: providing services to taxonomists for standard genome sequencing and annotation.</title>
        <authorList>
            <consortium name="The Broad Institute Genomics Platform"/>
            <consortium name="The Broad Institute Genome Sequencing Center for Infectious Disease"/>
            <person name="Wu L."/>
            <person name="Ma J."/>
        </authorList>
    </citation>
    <scope>NUCLEOTIDE SEQUENCE [LARGE SCALE GENOMIC DNA]</scope>
    <source>
        <strain evidence="2 3">JCM 4505</strain>
    </source>
</reference>
<name>A0ABN0VSR1_9ACTN</name>
<feature type="region of interest" description="Disordered" evidence="1">
    <location>
        <begin position="141"/>
        <end position="161"/>
    </location>
</feature>
<proteinExistence type="predicted"/>
<accession>A0ABN0VSR1</accession>